<dbReference type="KEGG" id="rfr:Rfer_4077"/>
<keyword evidence="4" id="KW-0249">Electron transport</keyword>
<evidence type="ECO:0000256" key="6">
    <source>
        <dbReference type="PIRSR" id="PIRSR602324-1"/>
    </source>
</evidence>
<dbReference type="STRING" id="338969.Rfer_4077"/>
<protein>
    <submittedName>
        <fullName evidence="9">Cytochrome c, class I</fullName>
    </submittedName>
</protein>
<evidence type="ECO:0000256" key="2">
    <source>
        <dbReference type="ARBA" id="ARBA00022617"/>
    </source>
</evidence>
<name>Q21R28_ALBFT</name>
<organism evidence="9 10">
    <name type="scientific">Albidiferax ferrireducens (strain ATCC BAA-621 / DSM 15236 / T118)</name>
    <name type="common">Rhodoferax ferrireducens</name>
    <dbReference type="NCBI Taxonomy" id="338969"/>
    <lineage>
        <taxon>Bacteria</taxon>
        <taxon>Pseudomonadati</taxon>
        <taxon>Pseudomonadota</taxon>
        <taxon>Betaproteobacteria</taxon>
        <taxon>Burkholderiales</taxon>
        <taxon>Comamonadaceae</taxon>
        <taxon>Rhodoferax</taxon>
    </lineage>
</organism>
<dbReference type="RefSeq" id="WP_011466337.1">
    <property type="nucleotide sequence ID" value="NC_007908.1"/>
</dbReference>
<keyword evidence="2 6" id="KW-0349">Heme</keyword>
<dbReference type="HOGENOM" id="CLU_133112_3_0_4"/>
<dbReference type="GO" id="GO:0020037">
    <property type="term" value="F:heme binding"/>
    <property type="evidence" value="ECO:0007669"/>
    <property type="project" value="InterPro"/>
</dbReference>
<keyword evidence="5 6" id="KW-0408">Iron</keyword>
<evidence type="ECO:0000313" key="9">
    <source>
        <dbReference type="EMBL" id="ABD71775.1"/>
    </source>
</evidence>
<proteinExistence type="predicted"/>
<evidence type="ECO:0000259" key="8">
    <source>
        <dbReference type="PROSITE" id="PS51007"/>
    </source>
</evidence>
<keyword evidence="10" id="KW-1185">Reference proteome</keyword>
<evidence type="ECO:0000256" key="7">
    <source>
        <dbReference type="SAM" id="SignalP"/>
    </source>
</evidence>
<evidence type="ECO:0000256" key="1">
    <source>
        <dbReference type="ARBA" id="ARBA00022448"/>
    </source>
</evidence>
<dbReference type="AlphaFoldDB" id="Q21R28"/>
<evidence type="ECO:0000313" key="10">
    <source>
        <dbReference type="Proteomes" id="UP000008332"/>
    </source>
</evidence>
<accession>Q21R28</accession>
<feature type="domain" description="Cytochrome c" evidence="8">
    <location>
        <begin position="23"/>
        <end position="109"/>
    </location>
</feature>
<dbReference type="EMBL" id="CP000267">
    <property type="protein sequence ID" value="ABD71775.1"/>
    <property type="molecule type" value="Genomic_DNA"/>
</dbReference>
<dbReference type="PROSITE" id="PS51007">
    <property type="entry name" value="CYTC"/>
    <property type="match status" value="1"/>
</dbReference>
<feature type="binding site" description="covalent" evidence="6">
    <location>
        <position position="37"/>
    </location>
    <ligand>
        <name>heme c</name>
        <dbReference type="ChEBI" id="CHEBI:61717"/>
    </ligand>
</feature>
<evidence type="ECO:0000256" key="3">
    <source>
        <dbReference type="ARBA" id="ARBA00022723"/>
    </source>
</evidence>
<dbReference type="GO" id="GO:0005506">
    <property type="term" value="F:iron ion binding"/>
    <property type="evidence" value="ECO:0007669"/>
    <property type="project" value="InterPro"/>
</dbReference>
<dbReference type="InterPro" id="IPR009056">
    <property type="entry name" value="Cyt_c-like_dom"/>
</dbReference>
<keyword evidence="7" id="KW-0732">Signal</keyword>
<dbReference type="SUPFAM" id="SSF46626">
    <property type="entry name" value="Cytochrome c"/>
    <property type="match status" value="1"/>
</dbReference>
<dbReference type="OrthoDB" id="8593494at2"/>
<dbReference type="GO" id="GO:0009055">
    <property type="term" value="F:electron transfer activity"/>
    <property type="evidence" value="ECO:0007669"/>
    <property type="project" value="InterPro"/>
</dbReference>
<feature type="binding site" description="covalent" evidence="6">
    <location>
        <position position="41"/>
    </location>
    <ligand>
        <name>heme c</name>
        <dbReference type="ChEBI" id="CHEBI:61717"/>
    </ligand>
</feature>
<reference evidence="10" key="1">
    <citation type="submission" date="2006-02" db="EMBL/GenBank/DDBJ databases">
        <title>Complete sequence of chromosome of Rhodoferax ferrireducens DSM 15236.</title>
        <authorList>
            <person name="Copeland A."/>
            <person name="Lucas S."/>
            <person name="Lapidus A."/>
            <person name="Barry K."/>
            <person name="Detter J.C."/>
            <person name="Glavina del Rio T."/>
            <person name="Hammon N."/>
            <person name="Israni S."/>
            <person name="Pitluck S."/>
            <person name="Brettin T."/>
            <person name="Bruce D."/>
            <person name="Han C."/>
            <person name="Tapia R."/>
            <person name="Gilna P."/>
            <person name="Kiss H."/>
            <person name="Schmutz J."/>
            <person name="Larimer F."/>
            <person name="Land M."/>
            <person name="Kyrpides N."/>
            <person name="Ivanova N."/>
            <person name="Richardson P."/>
        </authorList>
    </citation>
    <scope>NUCLEOTIDE SEQUENCE [LARGE SCALE GENOMIC DNA]</scope>
    <source>
        <strain evidence="10">ATCC BAA-621 / DSM 15236 / T118</strain>
    </source>
</reference>
<dbReference type="InterPro" id="IPR036909">
    <property type="entry name" value="Cyt_c-like_dom_sf"/>
</dbReference>
<dbReference type="Proteomes" id="UP000008332">
    <property type="component" value="Chromosome"/>
</dbReference>
<evidence type="ECO:0000256" key="5">
    <source>
        <dbReference type="ARBA" id="ARBA00023004"/>
    </source>
</evidence>
<dbReference type="eggNOG" id="COG4654">
    <property type="taxonomic scope" value="Bacteria"/>
</dbReference>
<feature type="chain" id="PRO_5004200375" evidence="7">
    <location>
        <begin position="22"/>
        <end position="109"/>
    </location>
</feature>
<gene>
    <name evidence="9" type="ordered locus">Rfer_4077</name>
</gene>
<feature type="signal peptide" evidence="7">
    <location>
        <begin position="1"/>
        <end position="21"/>
    </location>
</feature>
<keyword evidence="1" id="KW-0813">Transport</keyword>
<sequence>MKLLTTLFLAGGLMTASFAYAAPDADAAQALLKKSNCTKCHSVDKKKDGPAYKEVAKKYKGKADAEAKLLTHITTGPMIEIDGVKEEHSKVKSSDVAEQKNLVQWILSL</sequence>
<comment type="PTM">
    <text evidence="6">Binds 1 heme c group covalently per subunit.</text>
</comment>
<dbReference type="InterPro" id="IPR002324">
    <property type="entry name" value="Cyt_c_ID"/>
</dbReference>
<dbReference type="PRINTS" id="PR00606">
    <property type="entry name" value="CYTCHROMECID"/>
</dbReference>
<dbReference type="Gene3D" id="1.10.760.10">
    <property type="entry name" value="Cytochrome c-like domain"/>
    <property type="match status" value="1"/>
</dbReference>
<dbReference type="Pfam" id="PF00034">
    <property type="entry name" value="Cytochrom_C"/>
    <property type="match status" value="1"/>
</dbReference>
<keyword evidence="3 6" id="KW-0479">Metal-binding</keyword>
<evidence type="ECO:0000256" key="4">
    <source>
        <dbReference type="ARBA" id="ARBA00022982"/>
    </source>
</evidence>